<dbReference type="EMBL" id="HBKQ01018800">
    <property type="protein sequence ID" value="CAE2233167.1"/>
    <property type="molecule type" value="Transcribed_RNA"/>
</dbReference>
<gene>
    <name evidence="3" type="ORF">OAUR00152_LOCUS12761</name>
</gene>
<protein>
    <recommendedName>
        <fullName evidence="2">Alpha-N-acetylglucosaminidase C-terminal domain-containing protein</fullName>
    </recommendedName>
</protein>
<dbReference type="InterPro" id="IPR024732">
    <property type="entry name" value="NAGLU_C"/>
</dbReference>
<reference evidence="3" key="1">
    <citation type="submission" date="2021-01" db="EMBL/GenBank/DDBJ databases">
        <authorList>
            <person name="Corre E."/>
            <person name="Pelletier E."/>
            <person name="Niang G."/>
            <person name="Scheremetjew M."/>
            <person name="Finn R."/>
            <person name="Kale V."/>
            <person name="Holt S."/>
            <person name="Cochrane G."/>
            <person name="Meng A."/>
            <person name="Brown T."/>
            <person name="Cohen L."/>
        </authorList>
    </citation>
    <scope>NUCLEOTIDE SEQUENCE</scope>
    <source>
        <strain evidence="3">Isolate 1302-5</strain>
    </source>
</reference>
<dbReference type="AlphaFoldDB" id="A0A7S4MND2"/>
<dbReference type="InterPro" id="IPR007781">
    <property type="entry name" value="NAGLU"/>
</dbReference>
<evidence type="ECO:0000313" key="3">
    <source>
        <dbReference type="EMBL" id="CAE2233167.1"/>
    </source>
</evidence>
<name>A0A7S4MND2_9STRA</name>
<dbReference type="Pfam" id="PF12972">
    <property type="entry name" value="NAGLU_C"/>
    <property type="match status" value="1"/>
</dbReference>
<organism evidence="3">
    <name type="scientific">Odontella aurita</name>
    <dbReference type="NCBI Taxonomy" id="265563"/>
    <lineage>
        <taxon>Eukaryota</taxon>
        <taxon>Sar</taxon>
        <taxon>Stramenopiles</taxon>
        <taxon>Ochrophyta</taxon>
        <taxon>Bacillariophyta</taxon>
        <taxon>Mediophyceae</taxon>
        <taxon>Biddulphiophycidae</taxon>
        <taxon>Eupodiscales</taxon>
        <taxon>Odontellaceae</taxon>
        <taxon>Odontella</taxon>
    </lineage>
</organism>
<sequence>MARRWGHGRNDCVAPALLNHDVNCKNYMEWNARTQLTTWKPTPVDAASIPDGPIIDYAGKHWNGLIRDYYARRAELTLELALNDDAARRAFNATEMERRRARHAYNWTTATGEYPTTPVGDAVEVSVVMREKYKGWFASCGGGGGGSDVDAEAEAKAEANGAPAAATSSVA</sequence>
<feature type="domain" description="Alpha-N-acetylglucosaminidase C-terminal" evidence="2">
    <location>
        <begin position="22"/>
        <end position="130"/>
    </location>
</feature>
<feature type="compositionally biased region" description="Low complexity" evidence="1">
    <location>
        <begin position="158"/>
        <end position="171"/>
    </location>
</feature>
<dbReference type="PANTHER" id="PTHR12872:SF1">
    <property type="entry name" value="ALPHA-N-ACETYLGLUCOSAMINIDASE"/>
    <property type="match status" value="1"/>
</dbReference>
<accession>A0A7S4MND2</accession>
<dbReference type="PANTHER" id="PTHR12872">
    <property type="entry name" value="ALPHA-N-ACETYLGLUCOSAMINIDASE"/>
    <property type="match status" value="1"/>
</dbReference>
<proteinExistence type="predicted"/>
<dbReference type="Gene3D" id="1.20.120.670">
    <property type="entry name" value="N-acetyl-b-d-glucoasminidase"/>
    <property type="match status" value="1"/>
</dbReference>
<evidence type="ECO:0000256" key="1">
    <source>
        <dbReference type="SAM" id="MobiDB-lite"/>
    </source>
</evidence>
<feature type="region of interest" description="Disordered" evidence="1">
    <location>
        <begin position="143"/>
        <end position="171"/>
    </location>
</feature>
<evidence type="ECO:0000259" key="2">
    <source>
        <dbReference type="Pfam" id="PF12972"/>
    </source>
</evidence>